<dbReference type="AlphaFoldDB" id="A0A2V0RLU9"/>
<accession>A0A2V0RLU9</accession>
<dbReference type="EMBL" id="BDQE01000117">
    <property type="protein sequence ID" value="GBH22822.1"/>
    <property type="molecule type" value="Genomic_RNA"/>
</dbReference>
<organism evidence="1">
    <name type="scientific">viral metagenome</name>
    <dbReference type="NCBI Taxonomy" id="1070528"/>
    <lineage>
        <taxon>unclassified sequences</taxon>
        <taxon>metagenomes</taxon>
        <taxon>organismal metagenomes</taxon>
    </lineage>
</organism>
<evidence type="ECO:0000313" key="1">
    <source>
        <dbReference type="EMBL" id="GBH22822.1"/>
    </source>
</evidence>
<proteinExistence type="predicted"/>
<reference evidence="1" key="1">
    <citation type="submission" date="2017-04" db="EMBL/GenBank/DDBJ databases">
        <title>Unveiling RNA virosphere associated with marine microorganisms.</title>
        <authorList>
            <person name="Urayama S."/>
            <person name="Takaki Y."/>
            <person name="Nishi S."/>
            <person name="Yoshida Y."/>
            <person name="Deguchi S."/>
            <person name="Takai K."/>
            <person name="Nunoura T."/>
        </authorList>
    </citation>
    <scope>NUCLEOTIDE SEQUENCE</scope>
</reference>
<comment type="caution">
    <text evidence="1">The sequence shown here is derived from an EMBL/GenBank/DDBJ whole genome shotgun (WGS) entry which is preliminary data.</text>
</comment>
<sequence>MDQVKAGLELALDGEHHFNTPLNVGARMRADQQVEPGMTEYELDITRTRIVLFQTSLSTVFAFMPEKKKFYKDVFEACLDVFDLQSNVLFPPVHGGEVYLAAAEGIHDNEPVDIVLGDDFNRYRNGVQYAYDGANWETQVGTLLGKPFEGTKTYFGGMSHVPSGVFDTTLDDTIATLWVASKFLDDKGQVELPNIMEREKADEDVNFMLGLRYLDDPLKPRLQGLKLAQDKATAIQTLPRGRLLELENGYTEDQELRWYLGYHGVDIHGESLLETFKSIDGNDWLSGVTDQIVTG</sequence>
<name>A0A2V0RLU9_9ZZZZ</name>
<protein>
    <submittedName>
        <fullName evidence="1">Uncharacterized protein</fullName>
    </submittedName>
</protein>